<dbReference type="EMBL" id="MEWR01000008">
    <property type="protein sequence ID" value="OGC82288.1"/>
    <property type="molecule type" value="Genomic_DNA"/>
</dbReference>
<accession>A0A1F4XKZ8</accession>
<comment type="caution">
    <text evidence="3">The sequence shown here is derived from an EMBL/GenBank/DDBJ whole genome shotgun (WGS) entry which is preliminary data.</text>
</comment>
<keyword evidence="1" id="KW-0067">ATP-binding</keyword>
<evidence type="ECO:0000256" key="1">
    <source>
        <dbReference type="PROSITE-ProRule" id="PRU00409"/>
    </source>
</evidence>
<evidence type="ECO:0000313" key="3">
    <source>
        <dbReference type="EMBL" id="OGC82288.1"/>
    </source>
</evidence>
<dbReference type="GO" id="GO:0046872">
    <property type="term" value="F:metal ion binding"/>
    <property type="evidence" value="ECO:0007669"/>
    <property type="project" value="InterPro"/>
</dbReference>
<reference evidence="3 4" key="1">
    <citation type="journal article" date="2016" name="Nat. Commun.">
        <title>Thousands of microbial genomes shed light on interconnected biogeochemical processes in an aquifer system.</title>
        <authorList>
            <person name="Anantharaman K."/>
            <person name="Brown C.T."/>
            <person name="Hug L.A."/>
            <person name="Sharon I."/>
            <person name="Castelle C.J."/>
            <person name="Probst A.J."/>
            <person name="Thomas B.C."/>
            <person name="Singh A."/>
            <person name="Wilkins M.J."/>
            <person name="Karaoz U."/>
            <person name="Brodie E.L."/>
            <person name="Williams K.H."/>
            <person name="Hubbard S.S."/>
            <person name="Banfield J.F."/>
        </authorList>
    </citation>
    <scope>NUCLEOTIDE SEQUENCE [LARGE SCALE GENOMIC DNA]</scope>
</reference>
<dbReference type="SUPFAM" id="SSF56059">
    <property type="entry name" value="Glutathione synthetase ATP-binding domain-like"/>
    <property type="match status" value="1"/>
</dbReference>
<dbReference type="AlphaFoldDB" id="A0A1F4XKZ8"/>
<evidence type="ECO:0000313" key="4">
    <source>
        <dbReference type="Proteomes" id="UP000177614"/>
    </source>
</evidence>
<feature type="domain" description="ATP-grasp" evidence="2">
    <location>
        <begin position="119"/>
        <end position="321"/>
    </location>
</feature>
<dbReference type="Pfam" id="PF02655">
    <property type="entry name" value="ATP-grasp_3"/>
    <property type="match status" value="1"/>
</dbReference>
<dbReference type="InterPro" id="IPR003806">
    <property type="entry name" value="ATP-grasp_PylC-type"/>
</dbReference>
<dbReference type="PROSITE" id="PS50975">
    <property type="entry name" value="ATP_GRASP"/>
    <property type="match status" value="1"/>
</dbReference>
<organism evidence="3 4">
    <name type="scientific">Candidatus Abawacabacteria bacterium RBG_16_42_10</name>
    <dbReference type="NCBI Taxonomy" id="1817814"/>
    <lineage>
        <taxon>Bacteria</taxon>
        <taxon>Candidatus Abawacaibacteriota</taxon>
    </lineage>
</organism>
<evidence type="ECO:0000259" key="2">
    <source>
        <dbReference type="PROSITE" id="PS50975"/>
    </source>
</evidence>
<protein>
    <recommendedName>
        <fullName evidence="2">ATP-grasp domain-containing protein</fullName>
    </recommendedName>
</protein>
<sequence>MIFYIIPEIRYGIGLPELSPEPMMIVTSHRHPAIIFMRNAGALIWCAEENSEEPYYQAHQLLELEKVQKLITDVPESECHLLTFKITPRFEKLAALLHAKVLMPSFKLNRFWEDKNKGMDELRKLNIPVKDAVSGMWQDFTYDNVVERFHTKSLVIQKPRGMAGSSTHFVHSQEEWNELGSALGINPLLKISPYLIGSTYTVNALVNTAGIYSGYPMFQITGDKRFTRYEGGTSGVDMSGGRSFSAILLQEIKNIIEKIGKKMAEDGFFGWFGVDFIVDQNDKVTIIEINPRFTASVSIFSQAQHHDFQADFWSGSLDLVQNLPDMMKPLPFTTLILRNVGEENMNIARNFSPGIYHLDPTPGAERLILKKQTVFIKDMTNPQEYLIIAKGIDTEIHPDGEMATIVTHRSAVKNEQIDDDLGKVANLVTMALTQK</sequence>
<dbReference type="Proteomes" id="UP000177614">
    <property type="component" value="Unassembled WGS sequence"/>
</dbReference>
<dbReference type="STRING" id="1817814.A2V81_02005"/>
<dbReference type="Gene3D" id="3.30.470.20">
    <property type="entry name" value="ATP-grasp fold, B domain"/>
    <property type="match status" value="1"/>
</dbReference>
<keyword evidence="1" id="KW-0547">Nucleotide-binding</keyword>
<dbReference type="GO" id="GO:0005524">
    <property type="term" value="F:ATP binding"/>
    <property type="evidence" value="ECO:0007669"/>
    <property type="project" value="UniProtKB-UniRule"/>
</dbReference>
<name>A0A1F4XKZ8_9BACT</name>
<gene>
    <name evidence="3" type="ORF">A2V81_02005</name>
</gene>
<proteinExistence type="predicted"/>
<dbReference type="InterPro" id="IPR011761">
    <property type="entry name" value="ATP-grasp"/>
</dbReference>